<dbReference type="Pfam" id="PF20012">
    <property type="entry name" value="GAP1-N1"/>
    <property type="match status" value="1"/>
</dbReference>
<dbReference type="Proteomes" id="UP000537131">
    <property type="component" value="Unassembled WGS sequence"/>
</dbReference>
<dbReference type="RefSeq" id="WP_169296824.1">
    <property type="nucleotide sequence ID" value="NZ_JABBNI010000011.1"/>
</dbReference>
<evidence type="ECO:0000313" key="1">
    <source>
        <dbReference type="EMBL" id="NMM62216.1"/>
    </source>
</evidence>
<reference evidence="1 2" key="1">
    <citation type="submission" date="2020-06" db="EMBL/GenBank/DDBJ databases">
        <title>Complete Genome Sequence of Clostridium muelleri sp. nov. P21T, an Acid-Alcohol Producing Acetogen Isolated from Old Hay.</title>
        <authorList>
            <person name="Duncan K.E."/>
            <person name="Tanner R.S."/>
        </authorList>
    </citation>
    <scope>NUCLEOTIDE SEQUENCE [LARGE SCALE GENOMIC DNA]</scope>
    <source>
        <strain evidence="1 2">P21</strain>
    </source>
</reference>
<accession>A0A7Y0EEV5</accession>
<proteinExistence type="predicted"/>
<name>A0A7Y0EEV5_9CLOT</name>
<dbReference type="AlphaFoldDB" id="A0A7Y0EEV5"/>
<gene>
    <name evidence="1" type="ORF">HBE96_05855</name>
</gene>
<keyword evidence="2" id="KW-1185">Reference proteome</keyword>
<protein>
    <submittedName>
        <fullName evidence="1">Uncharacterized protein</fullName>
    </submittedName>
</protein>
<comment type="caution">
    <text evidence="1">The sequence shown here is derived from an EMBL/GenBank/DDBJ whole genome shotgun (WGS) entry which is preliminary data.</text>
</comment>
<evidence type="ECO:0000313" key="2">
    <source>
        <dbReference type="Proteomes" id="UP000537131"/>
    </source>
</evidence>
<dbReference type="EMBL" id="JABBNI010000011">
    <property type="protein sequence ID" value="NMM62216.1"/>
    <property type="molecule type" value="Genomic_DNA"/>
</dbReference>
<organism evidence="1 2">
    <name type="scientific">Clostridium muellerianum</name>
    <dbReference type="NCBI Taxonomy" id="2716538"/>
    <lineage>
        <taxon>Bacteria</taxon>
        <taxon>Bacillati</taxon>
        <taxon>Bacillota</taxon>
        <taxon>Clostridia</taxon>
        <taxon>Eubacteriales</taxon>
        <taxon>Clostridiaceae</taxon>
        <taxon>Clostridium</taxon>
    </lineage>
</organism>
<sequence>MLNRQILIEQSLHGYANGHHLIASSINLSEKSKRKMEILSDLSGPEIQSGFEEYYTGYFLPDDNKAVLSYTWYAYEMQRPGCVWTQSVLIEPRDLCAIGANINQLINIFIRPNNSEGFIRYTKQVLIKAEKDINTLSMDNTKLKYLIWAIWGNESPSIILAENSNYYAKELIYLWTRHNKDMKQGFSFSTGSLAIRKFETETLNLQVVPKYIINNVLRTENECKVLQEISSIRAFPVWIDKSCEFEVGDSWENFNRFRNKFGEQYLQSKYFAQFVKIYVGARAEMRCIDIAEGLNIIQKIFPTIEKEKLGSLFIDLYIDDEFCEWGSKNDSSKILLYLVDSNWLSINPIQLKVLINIGLMTDKVNSQKLVRYLAKSDIGNIGENVLTIYAETIPLEMFDDFTNMELNMCSRLVMLNPDLAQCVKIWYQPKVFQEEILQCLKIQTKRVELEDYILFVVLNNSIYDFGRELFDLFGEKSVIVFFDYLLGIRTLASKNPESIKEVCKNHEQYCMKIIETKYKELDNYQLILMLEIINLFSNIVLKMNEKLLVSIFDKININELTYEDKMKVALFYFPIILQSSTIFPLHNVNFVFKMIYSSVAKQTFPNSEWDKIEKLLPENSWFNQWDKCKRLRKAIKRKGYKLKIVESNENSDIDINLL</sequence>